<feature type="transmembrane region" description="Helical" evidence="6">
    <location>
        <begin position="288"/>
        <end position="314"/>
    </location>
</feature>
<protein>
    <recommendedName>
        <fullName evidence="9">Major facilitator superfamily transporter</fullName>
    </recommendedName>
</protein>
<evidence type="ECO:0000256" key="3">
    <source>
        <dbReference type="ARBA" id="ARBA00022692"/>
    </source>
</evidence>
<evidence type="ECO:0000256" key="4">
    <source>
        <dbReference type="ARBA" id="ARBA00022989"/>
    </source>
</evidence>
<keyword evidence="3 6" id="KW-0812">Transmembrane</keyword>
<evidence type="ECO:0000256" key="6">
    <source>
        <dbReference type="SAM" id="Phobius"/>
    </source>
</evidence>
<feature type="transmembrane region" description="Helical" evidence="6">
    <location>
        <begin position="146"/>
        <end position="169"/>
    </location>
</feature>
<comment type="caution">
    <text evidence="7">The sequence shown here is derived from an EMBL/GenBank/DDBJ whole genome shotgun (WGS) entry which is preliminary data.</text>
</comment>
<accession>A0ABD0M585</accession>
<evidence type="ECO:0000313" key="7">
    <source>
        <dbReference type="EMBL" id="KAK7506544.1"/>
    </source>
</evidence>
<keyword evidence="5 6" id="KW-0472">Membrane</keyword>
<gene>
    <name evidence="7" type="ORF">BaRGS_00002019</name>
</gene>
<dbReference type="InterPro" id="IPR036259">
    <property type="entry name" value="MFS_trans_sf"/>
</dbReference>
<dbReference type="InterPro" id="IPR010291">
    <property type="entry name" value="Ion_channel_UNC-93"/>
</dbReference>
<evidence type="ECO:0000256" key="5">
    <source>
        <dbReference type="ARBA" id="ARBA00023136"/>
    </source>
</evidence>
<evidence type="ECO:0000256" key="1">
    <source>
        <dbReference type="ARBA" id="ARBA00004141"/>
    </source>
</evidence>
<evidence type="ECO:0008006" key="9">
    <source>
        <dbReference type="Google" id="ProtNLM"/>
    </source>
</evidence>
<dbReference type="SUPFAM" id="SSF103473">
    <property type="entry name" value="MFS general substrate transporter"/>
    <property type="match status" value="1"/>
</dbReference>
<keyword evidence="8" id="KW-1185">Reference proteome</keyword>
<feature type="transmembrane region" description="Helical" evidence="6">
    <location>
        <begin position="16"/>
        <end position="34"/>
    </location>
</feature>
<dbReference type="EMBL" id="JACVVK020000006">
    <property type="protein sequence ID" value="KAK7506544.1"/>
    <property type="molecule type" value="Genomic_DNA"/>
</dbReference>
<feature type="transmembrane region" description="Helical" evidence="6">
    <location>
        <begin position="353"/>
        <end position="374"/>
    </location>
</feature>
<dbReference type="AlphaFoldDB" id="A0ABD0M585"/>
<sequence>FCAVSPAIIRLLRAKWVLVIAWACHSLYTFSNFYPTYPTLVTSSLLLGVVAGPMWTAQGLYISASGITYAQDKQIELHAALSRLNGIFFAAYESTQVTGNLIASIVFMRDTYNETILHSPDRICGADSCPGGLNQTHHIEQPEKRIVYTLLGIFLACNLVALILSIVAMPHLPRCQEASTEAVTKSLTSCLTMVLEPRMLLLLPFFMAQAMNSGILTSKYTDSFVSCSVGVQWVGYVMAAFGGLTAVLAVTLNYAAKYISRRILFPAAAVADMAWVFAMVLWDPKGESVGMFFILPVVSGFAEAIFQAQFYSLVAIVFSKQMSGAFAIYHGSKAAAFTLTFVLARFLCLRDLLYVALGLSLVGLAGYVTVEIWLAHDRKKAEKQVLPDPVQNNGDVTHHEKGATYSGKDVAWVKDSTDF</sequence>
<feature type="transmembrane region" description="Helical" evidence="6">
    <location>
        <begin position="326"/>
        <end position="347"/>
    </location>
</feature>
<dbReference type="Gene3D" id="1.20.1250.20">
    <property type="entry name" value="MFS general substrate transporter like domains"/>
    <property type="match status" value="1"/>
</dbReference>
<feature type="transmembrane region" description="Helical" evidence="6">
    <location>
        <begin position="233"/>
        <end position="256"/>
    </location>
</feature>
<organism evidence="7 8">
    <name type="scientific">Batillaria attramentaria</name>
    <dbReference type="NCBI Taxonomy" id="370345"/>
    <lineage>
        <taxon>Eukaryota</taxon>
        <taxon>Metazoa</taxon>
        <taxon>Spiralia</taxon>
        <taxon>Lophotrochozoa</taxon>
        <taxon>Mollusca</taxon>
        <taxon>Gastropoda</taxon>
        <taxon>Caenogastropoda</taxon>
        <taxon>Sorbeoconcha</taxon>
        <taxon>Cerithioidea</taxon>
        <taxon>Batillariidae</taxon>
        <taxon>Batillaria</taxon>
    </lineage>
</organism>
<proteinExistence type="inferred from homology"/>
<keyword evidence="4 6" id="KW-1133">Transmembrane helix</keyword>
<dbReference type="GO" id="GO:0016020">
    <property type="term" value="C:membrane"/>
    <property type="evidence" value="ECO:0007669"/>
    <property type="project" value="UniProtKB-SubCell"/>
</dbReference>
<feature type="non-terminal residue" evidence="7">
    <location>
        <position position="1"/>
    </location>
</feature>
<feature type="transmembrane region" description="Helical" evidence="6">
    <location>
        <begin position="40"/>
        <end position="64"/>
    </location>
</feature>
<dbReference type="PANTHER" id="PTHR19444:SF13">
    <property type="entry name" value="PROTEIN UNC-93 HOMOLOG A"/>
    <property type="match status" value="1"/>
</dbReference>
<dbReference type="Proteomes" id="UP001519460">
    <property type="component" value="Unassembled WGS sequence"/>
</dbReference>
<dbReference type="InterPro" id="IPR051951">
    <property type="entry name" value="UNC-93_regulatory"/>
</dbReference>
<evidence type="ECO:0000313" key="8">
    <source>
        <dbReference type="Proteomes" id="UP001519460"/>
    </source>
</evidence>
<reference evidence="7 8" key="1">
    <citation type="journal article" date="2023" name="Sci. Data">
        <title>Genome assembly of the Korean intertidal mud-creeper Batillaria attramentaria.</title>
        <authorList>
            <person name="Patra A.K."/>
            <person name="Ho P.T."/>
            <person name="Jun S."/>
            <person name="Lee S.J."/>
            <person name="Kim Y."/>
            <person name="Won Y.J."/>
        </authorList>
    </citation>
    <scope>NUCLEOTIDE SEQUENCE [LARGE SCALE GENOMIC DNA]</scope>
    <source>
        <strain evidence="7">Wonlab-2016</strain>
    </source>
</reference>
<name>A0ABD0M585_9CAEN</name>
<comment type="subcellular location">
    <subcellularLocation>
        <location evidence="1">Membrane</location>
        <topology evidence="1">Multi-pass membrane protein</topology>
    </subcellularLocation>
</comment>
<dbReference type="Pfam" id="PF05978">
    <property type="entry name" value="UNC-93"/>
    <property type="match status" value="1"/>
</dbReference>
<evidence type="ECO:0000256" key="2">
    <source>
        <dbReference type="ARBA" id="ARBA00009172"/>
    </source>
</evidence>
<dbReference type="PANTHER" id="PTHR19444">
    <property type="entry name" value="UNC-93 RELATED"/>
    <property type="match status" value="1"/>
</dbReference>
<comment type="similarity">
    <text evidence="2">Belongs to the unc-93 family.</text>
</comment>
<feature type="transmembrane region" description="Helical" evidence="6">
    <location>
        <begin position="263"/>
        <end position="282"/>
    </location>
</feature>